<reference evidence="1" key="3">
    <citation type="submission" date="2025-09" db="UniProtKB">
        <authorList>
            <consortium name="Ensembl"/>
        </authorList>
    </citation>
    <scope>IDENTIFICATION</scope>
</reference>
<evidence type="ECO:0000313" key="2">
    <source>
        <dbReference type="Proteomes" id="UP000233100"/>
    </source>
</evidence>
<reference evidence="1 2" key="1">
    <citation type="submission" date="2013-03" db="EMBL/GenBank/DDBJ databases">
        <authorList>
            <person name="Warren W."/>
            <person name="Wilson R.K."/>
        </authorList>
    </citation>
    <scope>NUCLEOTIDE SEQUENCE</scope>
</reference>
<dbReference type="Proteomes" id="UP000233100">
    <property type="component" value="Chromosome 1"/>
</dbReference>
<dbReference type="AlphaFoldDB" id="A0A7N9D2C9"/>
<name>A0A7N9D2C9_MACFA</name>
<dbReference type="GeneTree" id="ENSGT00940000161627"/>
<organism evidence="1 2">
    <name type="scientific">Macaca fascicularis</name>
    <name type="common">Crab-eating macaque</name>
    <name type="synonym">Cynomolgus monkey</name>
    <dbReference type="NCBI Taxonomy" id="9541"/>
    <lineage>
        <taxon>Eukaryota</taxon>
        <taxon>Metazoa</taxon>
        <taxon>Chordata</taxon>
        <taxon>Craniata</taxon>
        <taxon>Vertebrata</taxon>
        <taxon>Euteleostomi</taxon>
        <taxon>Mammalia</taxon>
        <taxon>Eutheria</taxon>
        <taxon>Euarchontoglires</taxon>
        <taxon>Primates</taxon>
        <taxon>Haplorrhini</taxon>
        <taxon>Catarrhini</taxon>
        <taxon>Cercopithecidae</taxon>
        <taxon>Cercopithecinae</taxon>
        <taxon>Macaca</taxon>
    </lineage>
</organism>
<dbReference type="Ensembl" id="ENSMFAT00000096195.1">
    <property type="protein sequence ID" value="ENSMFAP00000057625.1"/>
    <property type="gene ID" value="ENSMFAG00000050027.1"/>
</dbReference>
<reference evidence="1" key="2">
    <citation type="submission" date="2025-08" db="UniProtKB">
        <authorList>
            <consortium name="Ensembl"/>
        </authorList>
    </citation>
    <scope>IDENTIFICATION</scope>
</reference>
<dbReference type="PANTHER" id="PTHR46254">
    <property type="entry name" value="PROTEIN GVQW1-RELATED"/>
    <property type="match status" value="1"/>
</dbReference>
<protein>
    <submittedName>
        <fullName evidence="1">Uncharacterized protein</fullName>
    </submittedName>
</protein>
<proteinExistence type="predicted"/>
<keyword evidence="2" id="KW-1185">Reference proteome</keyword>
<sequence length="130" mass="14763">MSYFFFFFFFETESCSVAQAGVQWHDLSSLQPSPPRFKRFSCLNFLSSWDYHAVPPCPANFFLRWSLALSQRLECSGTISAHCNLHLLGSSDFCASASGIAGTTGTHHHAWLIFCIFSRDWISSHWPGWS</sequence>
<evidence type="ECO:0000313" key="1">
    <source>
        <dbReference type="Ensembl" id="ENSMFAP00000057625.1"/>
    </source>
</evidence>
<accession>A0A7N9D2C9</accession>